<proteinExistence type="predicted"/>
<comment type="caution">
    <text evidence="3">The sequence shown here is derived from an EMBL/GenBank/DDBJ whole genome shotgun (WGS) entry which is preliminary data.</text>
</comment>
<gene>
    <name evidence="3" type="ORF">SI65_02622</name>
</gene>
<feature type="signal peptide" evidence="2">
    <location>
        <begin position="1"/>
        <end position="21"/>
    </location>
</feature>
<evidence type="ECO:0000256" key="2">
    <source>
        <dbReference type="SAM" id="SignalP"/>
    </source>
</evidence>
<evidence type="ECO:0000256" key="1">
    <source>
        <dbReference type="SAM" id="MobiDB-lite"/>
    </source>
</evidence>
<dbReference type="AlphaFoldDB" id="A0A1E3BLJ7"/>
<feature type="chain" id="PRO_5009123775" description="GPI anchored protein" evidence="2">
    <location>
        <begin position="22"/>
        <end position="387"/>
    </location>
</feature>
<dbReference type="STRING" id="573508.A0A1E3BLJ7"/>
<name>A0A1E3BLJ7_ASPCR</name>
<keyword evidence="4" id="KW-1185">Reference proteome</keyword>
<keyword evidence="2" id="KW-0732">Signal</keyword>
<organism evidence="3 4">
    <name type="scientific">Aspergillus cristatus</name>
    <name type="common">Chinese Fuzhuan brick tea-fermentation fungus</name>
    <name type="synonym">Eurotium cristatum</name>
    <dbReference type="NCBI Taxonomy" id="573508"/>
    <lineage>
        <taxon>Eukaryota</taxon>
        <taxon>Fungi</taxon>
        <taxon>Dikarya</taxon>
        <taxon>Ascomycota</taxon>
        <taxon>Pezizomycotina</taxon>
        <taxon>Eurotiomycetes</taxon>
        <taxon>Eurotiomycetidae</taxon>
        <taxon>Eurotiales</taxon>
        <taxon>Aspergillaceae</taxon>
        <taxon>Aspergillus</taxon>
        <taxon>Aspergillus subgen. Aspergillus</taxon>
    </lineage>
</organism>
<evidence type="ECO:0008006" key="5">
    <source>
        <dbReference type="Google" id="ProtNLM"/>
    </source>
</evidence>
<protein>
    <recommendedName>
        <fullName evidence="5">GPI anchored protein</fullName>
    </recommendedName>
</protein>
<sequence length="387" mass="39578">MRLIHALAALSLLSETPRAEGNHEGARIQRHNAEIEADLLRNDKPIRGVRKMSSDEGEKFFLDYWSYDGSDGLSMGNHTGTDNDDTHDNIQPRSYPFQPASINQARGISLSQRDFQCPAGTTGCTSINRPSSCCTTGDICELVQDTGSGDVGCCPQGQTCSGVIGSCQSGYTACPAKLGGGCCIPGYECVSGGCAYVSTVTVTVHSTVFVSTKTYTTPPSSYVPSSTSTGTSKTSSDDLVPPARPTSLSTATTSKSSSETGSICPIGFYACSAVYQGGCCRTGRDCDTTSCPTISSTAVVSNNDETIVAPAVSTGSATCASGWFGCDESMGGGCCPTGFACGSASCTASTGGSVTATGTVAKETGGGSGRSLDGRMLLIVLAIMALV</sequence>
<evidence type="ECO:0000313" key="4">
    <source>
        <dbReference type="Proteomes" id="UP000094569"/>
    </source>
</evidence>
<feature type="region of interest" description="Disordered" evidence="1">
    <location>
        <begin position="217"/>
        <end position="260"/>
    </location>
</feature>
<dbReference type="EMBL" id="JXNT01000002">
    <property type="protein sequence ID" value="ODM21778.1"/>
    <property type="molecule type" value="Genomic_DNA"/>
</dbReference>
<evidence type="ECO:0000313" key="3">
    <source>
        <dbReference type="EMBL" id="ODM21778.1"/>
    </source>
</evidence>
<feature type="compositionally biased region" description="Low complexity" evidence="1">
    <location>
        <begin position="217"/>
        <end position="234"/>
    </location>
</feature>
<dbReference type="PANTHER" id="PTHR39599">
    <property type="entry name" value="GPI-ANCHORED PROTEIN (EUROFUNG)-RELATED-RELATED"/>
    <property type="match status" value="1"/>
</dbReference>
<dbReference type="Proteomes" id="UP000094569">
    <property type="component" value="Unassembled WGS sequence"/>
</dbReference>
<dbReference type="VEuPathDB" id="FungiDB:SI65_02622"/>
<reference evidence="3 4" key="1">
    <citation type="journal article" date="2016" name="BMC Genomics">
        <title>Comparative genomic and transcriptomic analyses of the Fuzhuan brick tea-fermentation fungus Aspergillus cristatus.</title>
        <authorList>
            <person name="Ge Y."/>
            <person name="Wang Y."/>
            <person name="Liu Y."/>
            <person name="Tan Y."/>
            <person name="Ren X."/>
            <person name="Zhang X."/>
            <person name="Hyde K.D."/>
            <person name="Liu Y."/>
            <person name="Liu Z."/>
        </authorList>
    </citation>
    <scope>NUCLEOTIDE SEQUENCE [LARGE SCALE GENOMIC DNA]</scope>
    <source>
        <strain evidence="3 4">GZAAS20.1005</strain>
    </source>
</reference>
<dbReference type="OrthoDB" id="2426396at2759"/>
<accession>A0A1E3BLJ7</accession>
<feature type="compositionally biased region" description="Low complexity" evidence="1">
    <location>
        <begin position="246"/>
        <end position="260"/>
    </location>
</feature>
<dbReference type="PANTHER" id="PTHR39599:SF2">
    <property type="entry name" value="ANCHORED PROTEIN, PUTATIVE (AFU_ORTHOLOGUE AFUA_1G09650)-RELATED"/>
    <property type="match status" value="1"/>
</dbReference>